<evidence type="ECO:0000256" key="3">
    <source>
        <dbReference type="SAM" id="SignalP"/>
    </source>
</evidence>
<accession>A0ABY1KN34</accession>
<dbReference type="InterPro" id="IPR010905">
    <property type="entry name" value="Glyco_hydro_88"/>
</dbReference>
<dbReference type="GO" id="GO:0016787">
    <property type="term" value="F:hydrolase activity"/>
    <property type="evidence" value="ECO:0007669"/>
    <property type="project" value="UniProtKB-KW"/>
</dbReference>
<dbReference type="PANTHER" id="PTHR36845:SF1">
    <property type="entry name" value="HYDROLASE, PUTATIVE (AFU_ORTHOLOGUE AFUA_7G05090)-RELATED"/>
    <property type="match status" value="1"/>
</dbReference>
<comment type="similarity">
    <text evidence="2">Belongs to the glycosyl hydrolase 88 family.</text>
</comment>
<evidence type="ECO:0000313" key="4">
    <source>
        <dbReference type="EMBL" id="SIS52024.1"/>
    </source>
</evidence>
<dbReference type="PANTHER" id="PTHR36845">
    <property type="entry name" value="HYDROLASE, PUTATIVE (AFU_ORTHOLOGUE AFUA_7G05090)-RELATED"/>
    <property type="match status" value="1"/>
</dbReference>
<comment type="caution">
    <text evidence="4">The sequence shown here is derived from an EMBL/GenBank/DDBJ whole genome shotgun (WGS) entry which is preliminary data.</text>
</comment>
<gene>
    <name evidence="4" type="ORF">SAMN05421766_102535</name>
</gene>
<dbReference type="InterPro" id="IPR012341">
    <property type="entry name" value="6hp_glycosidase-like_sf"/>
</dbReference>
<sequence length="407" mass="46614">MKLTKIVLHAAMALLMCSCAFKKEGTKPDHKETTAINVDEILIKAAKQLDLQSKVAEQANRIPRTVTPEGEMHWTGQQFDWTEGFFPGSLWYLFKASDDDIWKTRAEKFQALYEDHKYKTTNHDLGFVFNTSYGNGYLLTKNEAFKEVMIVAADSLCSRFNPKVGCIKSWDVDRGWQATRGWMFPVIIDNMMNLELLFKVSEYTGDPKYKEIAITHAETTLKNHFRDDNSSYHVIDYDPETGAVRSKQTAQGFSNESSWSRGQAWGLYGYTLCYRYTKNPEYLNMAKKIAAYINGQEAQKNGIPYWDYHAENIPDEPYDVSAAAITASALLELNQYTNDAYKNEVETILTALASDEFTAPIGTNHNFILKHSVGSIPHKAEIDVPLNYADYYYLEALLRYKEQYHED</sequence>
<dbReference type="EMBL" id="FTOB01000002">
    <property type="protein sequence ID" value="SIS52024.1"/>
    <property type="molecule type" value="Genomic_DNA"/>
</dbReference>
<proteinExistence type="inferred from homology"/>
<dbReference type="InterPro" id="IPR008928">
    <property type="entry name" value="6-hairpin_glycosidase_sf"/>
</dbReference>
<dbReference type="InterPro" id="IPR052369">
    <property type="entry name" value="UG_Glycosaminoglycan_Hydrolase"/>
</dbReference>
<feature type="chain" id="PRO_5046328080" evidence="3">
    <location>
        <begin position="23"/>
        <end position="407"/>
    </location>
</feature>
<reference evidence="4 5" key="1">
    <citation type="submission" date="2017-01" db="EMBL/GenBank/DDBJ databases">
        <authorList>
            <person name="Varghese N."/>
            <person name="Submissions S."/>
        </authorList>
    </citation>
    <scope>NUCLEOTIDE SEQUENCE [LARGE SCALE GENOMIC DNA]</scope>
    <source>
        <strain evidence="4 5">DSM 2061</strain>
    </source>
</reference>
<evidence type="ECO:0000256" key="1">
    <source>
        <dbReference type="ARBA" id="ARBA00022801"/>
    </source>
</evidence>
<dbReference type="PROSITE" id="PS51257">
    <property type="entry name" value="PROKAR_LIPOPROTEIN"/>
    <property type="match status" value="1"/>
</dbReference>
<feature type="signal peptide" evidence="3">
    <location>
        <begin position="1"/>
        <end position="22"/>
    </location>
</feature>
<name>A0ABY1KN34_9FLAO</name>
<dbReference type="Proteomes" id="UP000185728">
    <property type="component" value="Unassembled WGS sequence"/>
</dbReference>
<dbReference type="Pfam" id="PF07470">
    <property type="entry name" value="Glyco_hydro_88"/>
    <property type="match status" value="1"/>
</dbReference>
<dbReference type="Gene3D" id="1.50.10.10">
    <property type="match status" value="1"/>
</dbReference>
<dbReference type="SUPFAM" id="SSF48208">
    <property type="entry name" value="Six-hairpin glycosidases"/>
    <property type="match status" value="1"/>
</dbReference>
<keyword evidence="1 4" id="KW-0378">Hydrolase</keyword>
<evidence type="ECO:0000256" key="2">
    <source>
        <dbReference type="ARBA" id="ARBA00038358"/>
    </source>
</evidence>
<organism evidence="4 5">
    <name type="scientific">Zobellia uliginosa</name>
    <dbReference type="NCBI Taxonomy" id="143224"/>
    <lineage>
        <taxon>Bacteria</taxon>
        <taxon>Pseudomonadati</taxon>
        <taxon>Bacteroidota</taxon>
        <taxon>Flavobacteriia</taxon>
        <taxon>Flavobacteriales</taxon>
        <taxon>Flavobacteriaceae</taxon>
        <taxon>Zobellia</taxon>
    </lineage>
</organism>
<dbReference type="RefSeq" id="WP_076454261.1">
    <property type="nucleotide sequence ID" value="NZ_FTOB01000002.1"/>
</dbReference>
<protein>
    <submittedName>
        <fullName evidence="4">Glycosyl Hydrolase Family 88</fullName>
    </submittedName>
</protein>
<evidence type="ECO:0000313" key="5">
    <source>
        <dbReference type="Proteomes" id="UP000185728"/>
    </source>
</evidence>
<keyword evidence="3" id="KW-0732">Signal</keyword>
<keyword evidence="5" id="KW-1185">Reference proteome</keyword>